<proteinExistence type="predicted"/>
<dbReference type="Proteomes" id="UP000827549">
    <property type="component" value="Chromosome 7"/>
</dbReference>
<reference evidence="2" key="1">
    <citation type="submission" date="2023-10" db="EMBL/GenBank/DDBJ databases">
        <authorList>
            <person name="Noh H."/>
        </authorList>
    </citation>
    <scope>NUCLEOTIDE SEQUENCE</scope>
    <source>
        <strain evidence="2">DUCC4014</strain>
    </source>
</reference>
<organism evidence="2 3">
    <name type="scientific">Vanrija pseudolonga</name>
    <dbReference type="NCBI Taxonomy" id="143232"/>
    <lineage>
        <taxon>Eukaryota</taxon>
        <taxon>Fungi</taxon>
        <taxon>Dikarya</taxon>
        <taxon>Basidiomycota</taxon>
        <taxon>Agaricomycotina</taxon>
        <taxon>Tremellomycetes</taxon>
        <taxon>Trichosporonales</taxon>
        <taxon>Trichosporonaceae</taxon>
        <taxon>Vanrija</taxon>
    </lineage>
</organism>
<protein>
    <submittedName>
        <fullName evidence="2">Uncharacterized protein</fullName>
    </submittedName>
</protein>
<evidence type="ECO:0000256" key="1">
    <source>
        <dbReference type="SAM" id="MobiDB-lite"/>
    </source>
</evidence>
<sequence>MDALPSQLAQALQSVQPVQVQPSPRRRAGLASLPANVLWRICEETLGIYDWRGRDDRRQADTLSQCCKALRATLAEAEHLRAAFHTVSILPSPDGLRFLAGLAAGPYARHVRHVTIARQIPVPGLRSLRAATLALLGFGPGSEVAVDDHGVDGMETPLARQLADVFCALPSLEGAGVGLGYVPLPRKSDGQASGFKEPRKKPDKMPFGQRTVLSGPTDDYIHDVIFRGVLSSGGRTTCDDT</sequence>
<keyword evidence="3" id="KW-1185">Reference proteome</keyword>
<evidence type="ECO:0000313" key="2">
    <source>
        <dbReference type="EMBL" id="WOO86258.1"/>
    </source>
</evidence>
<feature type="region of interest" description="Disordered" evidence="1">
    <location>
        <begin position="189"/>
        <end position="208"/>
    </location>
</feature>
<dbReference type="AlphaFoldDB" id="A0AAF0YMI5"/>
<dbReference type="GeneID" id="87812903"/>
<name>A0AAF0YMI5_9TREE</name>
<accession>A0AAF0YMI5</accession>
<dbReference type="RefSeq" id="XP_062632284.1">
    <property type="nucleotide sequence ID" value="XM_062776300.1"/>
</dbReference>
<evidence type="ECO:0000313" key="3">
    <source>
        <dbReference type="Proteomes" id="UP000827549"/>
    </source>
</evidence>
<gene>
    <name evidence="2" type="ORF">LOC62_07G009742</name>
</gene>
<dbReference type="EMBL" id="CP086720">
    <property type="protein sequence ID" value="WOO86258.1"/>
    <property type="molecule type" value="Genomic_DNA"/>
</dbReference>